<proteinExistence type="predicted"/>
<dbReference type="Proteomes" id="UP000599074">
    <property type="component" value="Unassembled WGS sequence"/>
</dbReference>
<dbReference type="EMBL" id="BOON01000073">
    <property type="protein sequence ID" value="GII26318.1"/>
    <property type="molecule type" value="Genomic_DNA"/>
</dbReference>
<accession>A0A8J3TG53</accession>
<evidence type="ECO:0000259" key="2">
    <source>
        <dbReference type="PROSITE" id="PS50234"/>
    </source>
</evidence>
<evidence type="ECO:0000313" key="3">
    <source>
        <dbReference type="EMBL" id="GII26318.1"/>
    </source>
</evidence>
<dbReference type="SMART" id="SM00327">
    <property type="entry name" value="VWA"/>
    <property type="match status" value="1"/>
</dbReference>
<keyword evidence="1" id="KW-0812">Transmembrane</keyword>
<dbReference type="Gene3D" id="3.40.50.410">
    <property type="entry name" value="von Willebrand factor, type A domain"/>
    <property type="match status" value="1"/>
</dbReference>
<feature type="domain" description="VWFA" evidence="2">
    <location>
        <begin position="402"/>
        <end position="595"/>
    </location>
</feature>
<keyword evidence="1" id="KW-1133">Transmembrane helix</keyword>
<reference evidence="3" key="1">
    <citation type="submission" date="2021-01" db="EMBL/GenBank/DDBJ databases">
        <title>Whole genome shotgun sequence of Planosporangium mesophilum NBRC 109066.</title>
        <authorList>
            <person name="Komaki H."/>
            <person name="Tamura T."/>
        </authorList>
    </citation>
    <scope>NUCLEOTIDE SEQUENCE</scope>
    <source>
        <strain evidence="3">NBRC 109066</strain>
    </source>
</reference>
<dbReference type="InterPro" id="IPR002035">
    <property type="entry name" value="VWF_A"/>
</dbReference>
<comment type="caution">
    <text evidence="3">The sequence shown here is derived from an EMBL/GenBank/DDBJ whole genome shotgun (WGS) entry which is preliminary data.</text>
</comment>
<feature type="transmembrane region" description="Helical" evidence="1">
    <location>
        <begin position="42"/>
        <end position="63"/>
    </location>
</feature>
<dbReference type="PROSITE" id="PS50234">
    <property type="entry name" value="VWFA"/>
    <property type="match status" value="1"/>
</dbReference>
<name>A0A8J3TG53_9ACTN</name>
<keyword evidence="4" id="KW-1185">Reference proteome</keyword>
<sequence length="602" mass="62424">MVRTTLTQGRWVAVGGRHRNPSRIGAPMPAAGGRRTSGGLRAVAAAASVLAIIAVSWGGYRLFASPSCSNTVRLNVAAAREIVPAVQSAATQWLETKPQVNGNCVAVDVAAAEPADVAAAIAGQHKSMLAGVGQASGKTKVPDVWVPDSTVWLQRLRSSGPDWVPANAPSIGRSPLVLAMPQPLAGTLGWPNKKLTWPELLPKLTADTKLRTGIVDPSRDASGTNGLLALATAASAAGGTNGQAQTVAALRALATGRSALREELVARFPRATDAASLTSSLGAAPLSEQAVIAYNNSQPPVPLAAVFVEPSPLPLDYPYTVMPGVSPDQSSAARALQITLTGDSYRDKLAQQGLRAADGSAGNGFAATKGAPLTPSPAVNPPDPSILDRVLSTWSAVTLPGRMLAVIDVSGSMVESVPTAGGATREQVTVESAKRGVALFDDNWALGVWTFSTLMDGQNDYKELVPIGLLANQRQQTLQALSGIQPNRNGSTGLYDTVLAGYKNVQQGWDPSRVNSLLIMTDGENDDPGGGLNLDQLIAELQKTMDPNQPIQVIMMGIGTSVGESALKRITDTTGGGFFLVPDPSKIGEVFLKGIALRSGGK</sequence>
<keyword evidence="1" id="KW-0472">Membrane</keyword>
<dbReference type="InterPro" id="IPR036465">
    <property type="entry name" value="vWFA_dom_sf"/>
</dbReference>
<evidence type="ECO:0000256" key="1">
    <source>
        <dbReference type="SAM" id="Phobius"/>
    </source>
</evidence>
<protein>
    <recommendedName>
        <fullName evidence="2">VWFA domain-containing protein</fullName>
    </recommendedName>
</protein>
<organism evidence="3 4">
    <name type="scientific">Planosporangium mesophilum</name>
    <dbReference type="NCBI Taxonomy" id="689768"/>
    <lineage>
        <taxon>Bacteria</taxon>
        <taxon>Bacillati</taxon>
        <taxon>Actinomycetota</taxon>
        <taxon>Actinomycetes</taxon>
        <taxon>Micromonosporales</taxon>
        <taxon>Micromonosporaceae</taxon>
        <taxon>Planosporangium</taxon>
    </lineage>
</organism>
<evidence type="ECO:0000313" key="4">
    <source>
        <dbReference type="Proteomes" id="UP000599074"/>
    </source>
</evidence>
<dbReference type="AlphaFoldDB" id="A0A8J3TG53"/>
<gene>
    <name evidence="3" type="ORF">Pme01_59150</name>
</gene>
<dbReference type="SUPFAM" id="SSF53300">
    <property type="entry name" value="vWA-like"/>
    <property type="match status" value="1"/>
</dbReference>